<dbReference type="Gene3D" id="2.60.40.1220">
    <property type="match status" value="1"/>
</dbReference>
<evidence type="ECO:0000256" key="5">
    <source>
        <dbReference type="SAM" id="SignalP"/>
    </source>
</evidence>
<evidence type="ECO:0000313" key="10">
    <source>
        <dbReference type="EMBL" id="TXK52187.1"/>
    </source>
</evidence>
<dbReference type="PANTHER" id="PTHR46928:SF1">
    <property type="entry name" value="MESENCHYME-SPECIFIC CELL SURFACE GLYCOPROTEIN"/>
    <property type="match status" value="1"/>
</dbReference>
<reference evidence="10 11" key="1">
    <citation type="submission" date="2019-08" db="EMBL/GenBank/DDBJ databases">
        <authorList>
            <person name="Shi S."/>
        </authorList>
    </citation>
    <scope>NUCLEOTIDE SEQUENCE [LARGE SCALE GENOMIC DNA]</scope>
    <source>
        <strain evidence="10 11">GY10130</strain>
    </source>
</reference>
<dbReference type="InterPro" id="IPR032812">
    <property type="entry name" value="SbsA_Ig"/>
</dbReference>
<comment type="caution">
    <text evidence="10">The sequence shown here is derived from an EMBL/GenBank/DDBJ whole genome shotgun (WGS) entry which is preliminary data.</text>
</comment>
<dbReference type="Gene3D" id="2.130.10.10">
    <property type="entry name" value="YVTN repeat-like/Quinoprotein amine dehydrogenase"/>
    <property type="match status" value="1"/>
</dbReference>
<evidence type="ECO:0000259" key="7">
    <source>
        <dbReference type="Pfam" id="PF13205"/>
    </source>
</evidence>
<dbReference type="Pfam" id="PF03160">
    <property type="entry name" value="Calx-beta"/>
    <property type="match status" value="1"/>
</dbReference>
<feature type="domain" description="SbsA Ig-like" evidence="7">
    <location>
        <begin position="533"/>
        <end position="612"/>
    </location>
</feature>
<accession>A0A5C8KF57</accession>
<name>A0A5C8KF57_9BACT</name>
<dbReference type="NCBIfam" id="TIGR04183">
    <property type="entry name" value="Por_Secre_tail"/>
    <property type="match status" value="1"/>
</dbReference>
<dbReference type="Gene3D" id="2.60.40.2030">
    <property type="match status" value="1"/>
</dbReference>
<feature type="region of interest" description="Disordered" evidence="4">
    <location>
        <begin position="1117"/>
        <end position="1138"/>
    </location>
</feature>
<feature type="domain" description="Calx-beta" evidence="6">
    <location>
        <begin position="615"/>
        <end position="725"/>
    </location>
</feature>
<keyword evidence="11" id="KW-1185">Reference proteome</keyword>
<dbReference type="Pfam" id="PF13205">
    <property type="entry name" value="Big_5"/>
    <property type="match status" value="2"/>
</dbReference>
<sequence length="1306" mass="138319">MRKKLRLVFALLMVLQQTASAQTLLHYWSFNNSADQAALLAPTSATVSGAAIRHVAGGISAIQVTSNTGQGFDAENLNARDNNEAGTHLRFNDPIGGALEFSLPTAGFKDVVVKYATRRSGSGAGTQLINYSTDGTTFQRLTTLAPADGNPTLQTLDFTDLVAVNDNPDFKIRISFEQGSGGTVGNNRFDNVTLEANPVGADLLAPTAVFAPATGATLVPPTVQPTITFNEEVRLLNNAAITNENAHELVELRLNNATGTAVGFTAQMAGRVLTVMPAAALLQNQTYYLALKANRIEDLSDNAITTVQAATFTTMPEQTQFQAGDILVVAYRMNATSTEDEIALLTLVNILPGTSVHITDAKYTTNAQAQCAGGFTWTALEEGVAAGTIIRIQNDALQATTGTVSGSGFGLSSGGDQVILYTGTPDAPSYITALSSNAWLENNTVCNGSYSMLPAGLTDGVSALNLSTAAGNVEGNTVNAYYTGTVAGTKEQLQQAILNPANWSGTASGTAAQQWPAWNFPGPPAIVSASTLSQTSIRLVFNNELDQASATTLANYTGLEGLSAATLSDDKKAVTLTYATPFAPAETHTLVVAGVQNATGEAMYSPYSYTFTYTTSIAFASTFMVVQENAGTLRLQLTLENPTEGTVDLVVKGAPFSSAGAADFTLATQTLSFTGSSSAEQIISIPIIDDTEQEQDEYFVLSLENATGLTITGKPMATIYIKDNDRQAPQPTKEIELTHVGSFEPNALDGSTTEIVVHDPLTQRLFMTSAVQDRLDIADFSDPGQISLLKSIDLSGYGGITSVAVHKGIVAVASPNANEQLNGSVVFFNTDGDFLKQVTVGALPDMITFTPDGSKVITANEGQPNPDYTVDPEGSVSVIDVSGGINNLTQAQVTTILFDSFNSQEAALVAAGVRKTKASSTLSQDLEPEYVTVAADSRKAWVTLQENNAVAEINLENNTVTSIFPLGTKNMMAMGNGFDASDNNNEVLLANWPVKAFYIPDGMANYTLGGNTYLVTANEGDEKEYNGLNERTTVSAVTLDPAAFPHAAMLQENHNLGRLRISNLQGDTDNDGDFDELYVVGSRSFSIWNAETKALVYDSGDDFELITSTDAAIAPLFNSDNESNTKKSRSRAKGPEPEGVTVAEIAGNMYAFVALERVGGVMVYNVTDPADPKFVDYKNSRSLTTFAGDHGPEGIIFISATDSPTGKAYLAVANELSGTIAVFEVQSMVTSSPGLVASEKEFFVYPNPANGATVFLSKEADIEVLDALGRKVFTGTRVESLNVSNYTKGLYFIRTSEGAVKRLIVN</sequence>
<dbReference type="RefSeq" id="WP_147920057.1">
    <property type="nucleotide sequence ID" value="NZ_VRTY01000004.1"/>
</dbReference>
<dbReference type="InterPro" id="IPR026444">
    <property type="entry name" value="Secre_tail"/>
</dbReference>
<dbReference type="InterPro" id="IPR052956">
    <property type="entry name" value="Mesenchyme-surface_protein"/>
</dbReference>
<dbReference type="InterPro" id="IPR038081">
    <property type="entry name" value="CalX-like_sf"/>
</dbReference>
<dbReference type="SUPFAM" id="SSF75011">
    <property type="entry name" value="3-carboxy-cis,cis-mucoante lactonizing enzyme"/>
    <property type="match status" value="1"/>
</dbReference>
<evidence type="ECO:0000256" key="3">
    <source>
        <dbReference type="ARBA" id="ARBA00022837"/>
    </source>
</evidence>
<dbReference type="GO" id="GO:0007154">
    <property type="term" value="P:cell communication"/>
    <property type="evidence" value="ECO:0007669"/>
    <property type="project" value="InterPro"/>
</dbReference>
<dbReference type="OrthoDB" id="9803927at2"/>
<dbReference type="InterPro" id="IPR003644">
    <property type="entry name" value="Calx_beta"/>
</dbReference>
<evidence type="ECO:0000313" key="11">
    <source>
        <dbReference type="Proteomes" id="UP000321926"/>
    </source>
</evidence>
<keyword evidence="3" id="KW-0106">Calcium</keyword>
<evidence type="ECO:0000256" key="4">
    <source>
        <dbReference type="SAM" id="MobiDB-lite"/>
    </source>
</evidence>
<evidence type="ECO:0000259" key="6">
    <source>
        <dbReference type="Pfam" id="PF03160"/>
    </source>
</evidence>
<dbReference type="Pfam" id="PF18962">
    <property type="entry name" value="Por_Secre_tail"/>
    <property type="match status" value="1"/>
</dbReference>
<feature type="domain" description="SbsA Ig-like" evidence="7">
    <location>
        <begin position="210"/>
        <end position="314"/>
    </location>
</feature>
<keyword evidence="2" id="KW-0677">Repeat</keyword>
<dbReference type="InterPro" id="IPR015943">
    <property type="entry name" value="WD40/YVTN_repeat-like_dom_sf"/>
</dbReference>
<dbReference type="Proteomes" id="UP000321926">
    <property type="component" value="Unassembled WGS sequence"/>
</dbReference>
<dbReference type="InterPro" id="IPR014755">
    <property type="entry name" value="Cu-Rt/internalin_Ig-like"/>
</dbReference>
<evidence type="ECO:0000259" key="9">
    <source>
        <dbReference type="Pfam" id="PF22494"/>
    </source>
</evidence>
<feature type="chain" id="PRO_5022955661" evidence="5">
    <location>
        <begin position="22"/>
        <end position="1306"/>
    </location>
</feature>
<evidence type="ECO:0000256" key="1">
    <source>
        <dbReference type="ARBA" id="ARBA00022729"/>
    </source>
</evidence>
<protein>
    <submittedName>
        <fullName evidence="10">T9SS type A sorting domain-containing protein</fullName>
    </submittedName>
</protein>
<evidence type="ECO:0000256" key="2">
    <source>
        <dbReference type="ARBA" id="ARBA00022737"/>
    </source>
</evidence>
<feature type="domain" description="Secretion system C-terminal sorting" evidence="8">
    <location>
        <begin position="1244"/>
        <end position="1305"/>
    </location>
</feature>
<evidence type="ECO:0000259" key="8">
    <source>
        <dbReference type="Pfam" id="PF18962"/>
    </source>
</evidence>
<proteinExistence type="predicted"/>
<feature type="domain" description="Choice-of-anchor I" evidence="9">
    <location>
        <begin position="752"/>
        <end position="1225"/>
    </location>
</feature>
<dbReference type="NCBIfam" id="NF038117">
    <property type="entry name" value="choice_anch_I"/>
    <property type="match status" value="1"/>
</dbReference>
<dbReference type="EMBL" id="VRTY01000004">
    <property type="protein sequence ID" value="TXK52187.1"/>
    <property type="molecule type" value="Genomic_DNA"/>
</dbReference>
<gene>
    <name evidence="10" type="ORF">FVR03_01845</name>
</gene>
<organism evidence="10 11">
    <name type="scientific">Pontibacter qinzhouensis</name>
    <dbReference type="NCBI Taxonomy" id="2603253"/>
    <lineage>
        <taxon>Bacteria</taxon>
        <taxon>Pseudomonadati</taxon>
        <taxon>Bacteroidota</taxon>
        <taxon>Cytophagia</taxon>
        <taxon>Cytophagales</taxon>
        <taxon>Hymenobacteraceae</taxon>
        <taxon>Pontibacter</taxon>
    </lineage>
</organism>
<dbReference type="Pfam" id="PF22494">
    <property type="entry name" value="choice_anch_I"/>
    <property type="match status" value="1"/>
</dbReference>
<keyword evidence="1 5" id="KW-0732">Signal</keyword>
<dbReference type="PANTHER" id="PTHR46928">
    <property type="entry name" value="MESENCHYME-SPECIFIC CELL SURFACE GLYCOPROTEIN"/>
    <property type="match status" value="1"/>
</dbReference>
<dbReference type="InterPro" id="IPR055188">
    <property type="entry name" value="Choice_anch_I"/>
</dbReference>
<feature type="signal peptide" evidence="5">
    <location>
        <begin position="1"/>
        <end position="21"/>
    </location>
</feature>
<dbReference type="SUPFAM" id="SSF141072">
    <property type="entry name" value="CalX-like"/>
    <property type="match status" value="1"/>
</dbReference>
<dbReference type="GO" id="GO:0016020">
    <property type="term" value="C:membrane"/>
    <property type="evidence" value="ECO:0007669"/>
    <property type="project" value="InterPro"/>
</dbReference>